<protein>
    <submittedName>
        <fullName evidence="1">Uncharacterized protein</fullName>
    </submittedName>
</protein>
<organism evidence="1 2">
    <name type="scientific">Dibothriocephalus latus</name>
    <name type="common">Fish tapeworm</name>
    <name type="synonym">Diphyllobothrium latum</name>
    <dbReference type="NCBI Taxonomy" id="60516"/>
    <lineage>
        <taxon>Eukaryota</taxon>
        <taxon>Metazoa</taxon>
        <taxon>Spiralia</taxon>
        <taxon>Lophotrochozoa</taxon>
        <taxon>Platyhelminthes</taxon>
        <taxon>Cestoda</taxon>
        <taxon>Eucestoda</taxon>
        <taxon>Diphyllobothriidea</taxon>
        <taxon>Diphyllobothriidae</taxon>
        <taxon>Dibothriocephalus</taxon>
    </lineage>
</organism>
<name>A0A3P6TE39_DIBLA</name>
<accession>A0A3P6TE39</accession>
<evidence type="ECO:0000313" key="2">
    <source>
        <dbReference type="Proteomes" id="UP000281553"/>
    </source>
</evidence>
<dbReference type="AlphaFoldDB" id="A0A3P6TE39"/>
<gene>
    <name evidence="1" type="ORF">DILT_LOCUS3879</name>
</gene>
<dbReference type="Proteomes" id="UP000281553">
    <property type="component" value="Unassembled WGS sequence"/>
</dbReference>
<sequence>MSVIAAAIHTAVFAYSRFLCELPTEDVVDALGDYKPSETPKDENEKVLETAGSPDQKELDFAFDNEETEVHISTPRRRAQVEAAKAAAAGNVSIPWVCVCFF</sequence>
<keyword evidence="2" id="KW-1185">Reference proteome</keyword>
<reference evidence="1 2" key="1">
    <citation type="submission" date="2018-11" db="EMBL/GenBank/DDBJ databases">
        <authorList>
            <consortium name="Pathogen Informatics"/>
        </authorList>
    </citation>
    <scope>NUCLEOTIDE SEQUENCE [LARGE SCALE GENOMIC DNA]</scope>
</reference>
<proteinExistence type="predicted"/>
<dbReference type="EMBL" id="UYRU01044418">
    <property type="protein sequence ID" value="VDK86422.1"/>
    <property type="molecule type" value="Genomic_DNA"/>
</dbReference>
<evidence type="ECO:0000313" key="1">
    <source>
        <dbReference type="EMBL" id="VDK86422.1"/>
    </source>
</evidence>
<dbReference type="OrthoDB" id="340227at2759"/>